<accession>A0A7K1T9M3</accession>
<evidence type="ECO:0000313" key="2">
    <source>
        <dbReference type="Proteomes" id="UP000441336"/>
    </source>
</evidence>
<gene>
    <name evidence="1" type="ORF">GO988_00775</name>
</gene>
<dbReference type="Proteomes" id="UP000441336">
    <property type="component" value="Unassembled WGS sequence"/>
</dbReference>
<dbReference type="Gene3D" id="2.60.40.2700">
    <property type="match status" value="1"/>
</dbReference>
<keyword evidence="2" id="KW-1185">Reference proteome</keyword>
<name>A0A7K1T9M3_9BACT</name>
<dbReference type="NCBIfam" id="TIGR04131">
    <property type="entry name" value="Bac_Flav_CTERM"/>
    <property type="match status" value="1"/>
</dbReference>
<organism evidence="1 2">
    <name type="scientific">Hymenobacter ginkgonis</name>
    <dbReference type="NCBI Taxonomy" id="2682976"/>
    <lineage>
        <taxon>Bacteria</taxon>
        <taxon>Pseudomonadati</taxon>
        <taxon>Bacteroidota</taxon>
        <taxon>Cytophagia</taxon>
        <taxon>Cytophagales</taxon>
        <taxon>Hymenobacteraceae</taxon>
        <taxon>Hymenobacter</taxon>
    </lineage>
</organism>
<protein>
    <submittedName>
        <fullName evidence="1">T9SS type B sorting domain-containing protein</fullName>
    </submittedName>
</protein>
<dbReference type="InterPro" id="IPR013783">
    <property type="entry name" value="Ig-like_fold"/>
</dbReference>
<proteinExistence type="predicted"/>
<evidence type="ECO:0000313" key="1">
    <source>
        <dbReference type="EMBL" id="MVN74851.1"/>
    </source>
</evidence>
<dbReference type="Pfam" id="PF13585">
    <property type="entry name" value="CHU_C"/>
    <property type="match status" value="1"/>
</dbReference>
<comment type="caution">
    <text evidence="1">The sequence shown here is derived from an EMBL/GenBank/DDBJ whole genome shotgun (WGS) entry which is preliminary data.</text>
</comment>
<dbReference type="RefSeq" id="WP_157561631.1">
    <property type="nucleotide sequence ID" value="NZ_WQKZ01000001.1"/>
</dbReference>
<dbReference type="InterPro" id="IPR026341">
    <property type="entry name" value="T9SS_type_B"/>
</dbReference>
<dbReference type="EMBL" id="WQKZ01000001">
    <property type="protein sequence ID" value="MVN74851.1"/>
    <property type="molecule type" value="Genomic_DNA"/>
</dbReference>
<dbReference type="Gene3D" id="2.60.40.10">
    <property type="entry name" value="Immunoglobulins"/>
    <property type="match status" value="2"/>
</dbReference>
<reference evidence="1 2" key="1">
    <citation type="submission" date="2019-12" db="EMBL/GenBank/DDBJ databases">
        <title>Hymenobacter sp. HMF4947 Genome sequencing and assembly.</title>
        <authorList>
            <person name="Kang H."/>
            <person name="Cha I."/>
            <person name="Kim H."/>
            <person name="Joh K."/>
        </authorList>
    </citation>
    <scope>NUCLEOTIDE SEQUENCE [LARGE SCALE GENOMIC DNA]</scope>
    <source>
        <strain evidence="1 2">HMF4947</strain>
    </source>
</reference>
<sequence>MISTLLRWLGSLPGLVLFLLVLGAAHPALATHLLGGEMTYRYVDANGPTTAPLRYEITVTLYNNCASSTLRTSASVGIYDQATGSRVILTSVNYPYTTTYAGQIGMMSMDQTSITPCIAPVIPPGCTITGASLPYRLQKFVGIVNLPLSSQGYYALFTDGNRNVDITNLYVPGDQSLTLYVALSPPQIPNHSPVFSDEAVAIVCANDTTVLLNNAVDADGDRLVYSFGQPFGTVSGLGVLPTGSFVPPAPLLAYVPGAGYSATTPFGTSAGNFAILDPTTGLAKYGATVVGRKYVVAVDVKEYRTIGGQEVLIGTTRRDLQLVVASCPPTKPPVLPAHAVTPRDYTVEAGGTLSIPITVTQSDNHPMTLTLNSVLLDGPGGYQATLDGNPGTVAPGNPTGTATVSGTNGTVTGTLVYATSCADARATPYDVALTVKDTGCAGKTVADIFHITVTKPRGPTAISGDQTVCILNPVRTYTASGGTAPKLSWRVVGGTIVGSNTANPVQVQWTTPGGGTLVARGVTQYGCPTDSVTQRVTVTPSSPLVVAGALNLCQGGSTTLTVTGGNAPYTVVGGATPLTGAGPFVLNPTQTTTYTITGTRIGPNCGYNAQVTVTVNPLPAAAPGSGAAICSGGTAQLGAAPVAGLTYSWSPATGLSSTSVANPTVTLTNTTGAPTTQTYTLTTTSAAGCTSTGTVTVTVNPLPVAVPGGALTTCSGTAAPLGAAPVAGLTYSWSPATGLSSTSVANPTVTLTNTTSAPITQTYTLTTASAAGCTSTGTVTVTVNPAVAAGTIGSDQTVCAGTTLPTLTSTAGASGGTGTYTYQWESSTDNATWTAIAGATGTTYTPSSITVVTYYRRRAASGTCAVDFSNVVTLRLQPMLVSGVTLATPPAQCAGTAFTFSPAPSNAGTAPSYRWFVNNVQVATSATFTSSTLANGDQVRVELTPTPGFCASGPAVATVTISLTPVALPTATISAKTLLPVCAGDPVTFSLDNTANPGPTPQYQWQVNGVNVAGAQATTFTSSTLRDGQTVTLTMRTTTACGPLTVVSNAVRVAVNPAVVVSAGPDKEIMEGDQVTLEGTASGSFPVTWTPGLGLTFAGGNQLRPVVSPAATTTYTLAAKVGDCAGSSSVTVTVRPRLRIPSAFSPNGDGQDDTWEIDHIGDYTANHVLVFNRWGNKIFEASGYGRSNEWNGNMGGQPAPIGTYYYVITLGNGKSYSGPITVVY</sequence>
<dbReference type="AlphaFoldDB" id="A0A7K1T9M3"/>